<protein>
    <recommendedName>
        <fullName evidence="11">Annexin</fullName>
    </recommendedName>
</protein>
<evidence type="ECO:0000256" key="5">
    <source>
        <dbReference type="ARBA" id="ARBA00022837"/>
    </source>
</evidence>
<evidence type="ECO:0000313" key="14">
    <source>
        <dbReference type="RefSeq" id="XP_022315758.1"/>
    </source>
</evidence>
<dbReference type="InterPro" id="IPR018252">
    <property type="entry name" value="Annexin_repeat_CS"/>
</dbReference>
<keyword evidence="4 11" id="KW-0677">Repeat</keyword>
<keyword evidence="7 11" id="KW-0111">Calcium/phospholipid-binding</keyword>
<dbReference type="Pfam" id="PF00191">
    <property type="entry name" value="Annexin"/>
    <property type="match status" value="4"/>
</dbReference>
<feature type="compositionally biased region" description="Pro residues" evidence="12">
    <location>
        <begin position="138"/>
        <end position="147"/>
    </location>
</feature>
<evidence type="ECO:0000256" key="8">
    <source>
        <dbReference type="ARBA" id="ARBA00037210"/>
    </source>
</evidence>
<reference evidence="14" key="1">
    <citation type="submission" date="2025-08" db="UniProtKB">
        <authorList>
            <consortium name="RefSeq"/>
        </authorList>
    </citation>
    <scope>IDENTIFICATION</scope>
    <source>
        <tissue evidence="14">Whole sample</tissue>
    </source>
</reference>
<feature type="compositionally biased region" description="Gly residues" evidence="12">
    <location>
        <begin position="174"/>
        <end position="184"/>
    </location>
</feature>
<dbReference type="Gene3D" id="1.10.220.10">
    <property type="entry name" value="Annexin"/>
    <property type="match status" value="4"/>
</dbReference>
<organism evidence="13 14">
    <name type="scientific">Crassostrea virginica</name>
    <name type="common">Eastern oyster</name>
    <dbReference type="NCBI Taxonomy" id="6565"/>
    <lineage>
        <taxon>Eukaryota</taxon>
        <taxon>Metazoa</taxon>
        <taxon>Spiralia</taxon>
        <taxon>Lophotrochozoa</taxon>
        <taxon>Mollusca</taxon>
        <taxon>Bivalvia</taxon>
        <taxon>Autobranchia</taxon>
        <taxon>Pteriomorphia</taxon>
        <taxon>Ostreida</taxon>
        <taxon>Ostreoidea</taxon>
        <taxon>Ostreidae</taxon>
        <taxon>Crassostrea</taxon>
    </lineage>
</organism>
<evidence type="ECO:0000256" key="7">
    <source>
        <dbReference type="ARBA" id="ARBA00023302"/>
    </source>
</evidence>
<dbReference type="GO" id="GO:0005886">
    <property type="term" value="C:plasma membrane"/>
    <property type="evidence" value="ECO:0007669"/>
    <property type="project" value="TreeGrafter"/>
</dbReference>
<dbReference type="KEGG" id="cvn:111119648"/>
<comment type="function">
    <text evidence="8">Calcium/phospholipid-binding protein which promotes membrane fusion and is involved in exocytosis.</text>
</comment>
<evidence type="ECO:0000256" key="6">
    <source>
        <dbReference type="ARBA" id="ARBA00023216"/>
    </source>
</evidence>
<feature type="region of interest" description="Disordered" evidence="12">
    <location>
        <begin position="1"/>
        <end position="56"/>
    </location>
</feature>
<keyword evidence="6 11" id="KW-0041">Annexin</keyword>
<name>A0A8B8CIV0_CRAVI</name>
<dbReference type="PRINTS" id="PR00196">
    <property type="entry name" value="ANNEXIN"/>
</dbReference>
<proteinExistence type="inferred from homology"/>
<dbReference type="PROSITE" id="PS00223">
    <property type="entry name" value="ANNEXIN_1"/>
    <property type="match status" value="1"/>
</dbReference>
<dbReference type="GO" id="GO:0043657">
    <property type="term" value="C:host cell"/>
    <property type="evidence" value="ECO:0007669"/>
    <property type="project" value="UniProtKB-SubCell"/>
</dbReference>
<dbReference type="AlphaFoldDB" id="A0A8B8CIV0"/>
<evidence type="ECO:0000256" key="9">
    <source>
        <dbReference type="ARBA" id="ARBA00059330"/>
    </source>
</evidence>
<feature type="compositionally biased region" description="Low complexity" evidence="12">
    <location>
        <begin position="185"/>
        <end position="199"/>
    </location>
</feature>
<comment type="subcellular location">
    <subcellularLocation>
        <location evidence="1">Host cell</location>
    </subcellularLocation>
    <subcellularLocation>
        <location evidence="2">Secreted</location>
        <location evidence="2">Extracellular exosome</location>
    </subcellularLocation>
    <subcellularLocation>
        <location evidence="10">Tegument</location>
    </subcellularLocation>
</comment>
<dbReference type="GO" id="GO:0005737">
    <property type="term" value="C:cytoplasm"/>
    <property type="evidence" value="ECO:0007669"/>
    <property type="project" value="TreeGrafter"/>
</dbReference>
<evidence type="ECO:0000256" key="2">
    <source>
        <dbReference type="ARBA" id="ARBA00004550"/>
    </source>
</evidence>
<dbReference type="InterPro" id="IPR037104">
    <property type="entry name" value="Annexin_sf"/>
</dbReference>
<evidence type="ECO:0000256" key="10">
    <source>
        <dbReference type="ARBA" id="ARBA00060393"/>
    </source>
</evidence>
<keyword evidence="5 11" id="KW-0106">Calcium</keyword>
<dbReference type="FunFam" id="1.10.220.10:FF:000003">
    <property type="entry name" value="Annexin"/>
    <property type="match status" value="1"/>
</dbReference>
<dbReference type="InterPro" id="IPR018502">
    <property type="entry name" value="Annexin_repeat"/>
</dbReference>
<dbReference type="FunFam" id="1.10.220.10:FF:000001">
    <property type="entry name" value="Annexin"/>
    <property type="match status" value="1"/>
</dbReference>
<dbReference type="PROSITE" id="PS51897">
    <property type="entry name" value="ANNEXIN_2"/>
    <property type="match status" value="4"/>
</dbReference>
<dbReference type="PANTHER" id="PTHR10502">
    <property type="entry name" value="ANNEXIN"/>
    <property type="match status" value="1"/>
</dbReference>
<dbReference type="Proteomes" id="UP000694844">
    <property type="component" value="Chromosome 2"/>
</dbReference>
<feature type="region of interest" description="Disordered" evidence="12">
    <location>
        <begin position="135"/>
        <end position="249"/>
    </location>
</feature>
<dbReference type="FunFam" id="1.10.220.10:FF:000002">
    <property type="entry name" value="Annexin"/>
    <property type="match status" value="1"/>
</dbReference>
<dbReference type="PANTHER" id="PTHR10502:SF239">
    <property type="entry name" value="ANNEXIN A7"/>
    <property type="match status" value="1"/>
</dbReference>
<dbReference type="GeneID" id="111119648"/>
<dbReference type="GO" id="GO:0005576">
    <property type="term" value="C:extracellular region"/>
    <property type="evidence" value="ECO:0007669"/>
    <property type="project" value="UniProtKB-SubCell"/>
</dbReference>
<feature type="compositionally biased region" description="Basic residues" evidence="12">
    <location>
        <begin position="34"/>
        <end position="49"/>
    </location>
</feature>
<evidence type="ECO:0000256" key="12">
    <source>
        <dbReference type="SAM" id="MobiDB-lite"/>
    </source>
</evidence>
<evidence type="ECO:0000256" key="1">
    <source>
        <dbReference type="ARBA" id="ARBA00004340"/>
    </source>
</evidence>
<comment type="similarity">
    <text evidence="3 11">Belongs to the annexin family.</text>
</comment>
<dbReference type="RefSeq" id="XP_022315758.1">
    <property type="nucleotide sequence ID" value="XM_022460050.1"/>
</dbReference>
<dbReference type="GO" id="GO:0005509">
    <property type="term" value="F:calcium ion binding"/>
    <property type="evidence" value="ECO:0007669"/>
    <property type="project" value="InterPro"/>
</dbReference>
<evidence type="ECO:0000256" key="4">
    <source>
        <dbReference type="ARBA" id="ARBA00022737"/>
    </source>
</evidence>
<dbReference type="GO" id="GO:0001786">
    <property type="term" value="F:phosphatidylserine binding"/>
    <property type="evidence" value="ECO:0007669"/>
    <property type="project" value="TreeGrafter"/>
</dbReference>
<evidence type="ECO:0000256" key="11">
    <source>
        <dbReference type="RuleBase" id="RU003540"/>
    </source>
</evidence>
<gene>
    <name evidence="14" type="primary">LOC111119648</name>
</gene>
<dbReference type="SMART" id="SM00335">
    <property type="entry name" value="ANX"/>
    <property type="match status" value="4"/>
</dbReference>
<keyword evidence="13" id="KW-1185">Reference proteome</keyword>
<dbReference type="GO" id="GO:0012506">
    <property type="term" value="C:vesicle membrane"/>
    <property type="evidence" value="ECO:0007669"/>
    <property type="project" value="TreeGrafter"/>
</dbReference>
<dbReference type="GO" id="GO:0005544">
    <property type="term" value="F:calcium-dependent phospholipid binding"/>
    <property type="evidence" value="ECO:0007669"/>
    <property type="project" value="UniProtKB-KW"/>
</dbReference>
<evidence type="ECO:0000256" key="3">
    <source>
        <dbReference type="ARBA" id="ARBA00007831"/>
    </source>
</evidence>
<feature type="compositionally biased region" description="Basic and acidic residues" evidence="12">
    <location>
        <begin position="24"/>
        <end position="33"/>
    </location>
</feature>
<dbReference type="InterPro" id="IPR001464">
    <property type="entry name" value="Annexin"/>
</dbReference>
<sequence length="597" mass="63160">MGKHKKHKHGHSSSSSSSSSSSDEEFKHLPKAERKMRKKMKKQMKKGKMPHGVGMPHGAGVGYPGAVPAGGVGYPGGYPPGAGAMPPGGSGYPATGPGYPAGGSGYPAAGQGYPAGGVPPAAGYSAGGFAPPGGAPGYPAPPQPSYPQAPGGGYPVGGNVPPPAQYPGSTPQGGYPGQQQGGYPQGSYPTQPSGYPGQQPGQGGYPGQQPGQGGYPGQQPPPAQVAAPGQHSYAPQGQTGYGQAPAGGVASATSGMGNLNIGGGFMGDIPRPTIRPANPFNCEQDTQTLRTAMKGIGTDEKAIINVIGHTSNKQRQEILIMFKTMYGKDLIEDLKSELSGHLEELILALFKSTDYYDAWCLNKAMAGLGTKESILIEILCTRTNEEIRNIKTTYKKYFGRELEADCANETSGHFKRLLVSCCQANRTELTDSQRQTLMQRGPEAVVDRALAQQDAQKLYQAGVKKLGTDESAFLAVLAIRHEYQMRATFEEYQKLSGKDILSSIASEMSGDLEDGFKAIIMSAKNRPKYFSDKLYKAMRGLGTNDSSLIRIIVSRSEIDLQNIKDQYQRDYGKSLHAAVSSETSGDYKKLLLALVGQ</sequence>
<feature type="compositionally biased region" description="Gly residues" evidence="12">
    <location>
        <begin position="200"/>
        <end position="216"/>
    </location>
</feature>
<evidence type="ECO:0000313" key="13">
    <source>
        <dbReference type="Proteomes" id="UP000694844"/>
    </source>
</evidence>
<feature type="compositionally biased region" description="Low complexity" evidence="12">
    <location>
        <begin position="12"/>
        <end position="21"/>
    </location>
</feature>
<dbReference type="GO" id="GO:0005634">
    <property type="term" value="C:nucleus"/>
    <property type="evidence" value="ECO:0007669"/>
    <property type="project" value="TreeGrafter"/>
</dbReference>
<dbReference type="OrthoDB" id="37886at2759"/>
<dbReference type="SUPFAM" id="SSF47874">
    <property type="entry name" value="Annexin"/>
    <property type="match status" value="1"/>
</dbReference>
<comment type="function">
    <text evidence="9">Involved in reproduction of the worm. Involved in host-parasite interaction. Delivered into the host cell by means of parasite exosomes. Binds to acidic phospholipid membranes in a calcium-dependent manner in vitro. Causes aggregation of liposomes in the presence of calcium, but not in its absence. Likely to promote membrane fusion. May provide structural integrity within the tegument.</text>
</comment>
<feature type="compositionally biased region" description="Basic residues" evidence="12">
    <location>
        <begin position="1"/>
        <end position="11"/>
    </location>
</feature>
<comment type="domain">
    <text evidence="11">A pair of annexin repeats may form one binding site for calcium and phospholipid.</text>
</comment>
<accession>A0A8B8CIV0</accession>
<dbReference type="FunFam" id="1.10.220.10:FF:000004">
    <property type="entry name" value="Annexin"/>
    <property type="match status" value="1"/>
</dbReference>